<dbReference type="PANTHER" id="PTHR48086">
    <property type="entry name" value="SODIUM/PROLINE SYMPORTER-RELATED"/>
    <property type="match status" value="1"/>
</dbReference>
<comment type="caution">
    <text evidence="15">The sequence shown here is derived from an EMBL/GenBank/DDBJ whole genome shotgun (WGS) entry which is preliminary data.</text>
</comment>
<evidence type="ECO:0000256" key="1">
    <source>
        <dbReference type="ARBA" id="ARBA00004651"/>
    </source>
</evidence>
<dbReference type="Pfam" id="PF00474">
    <property type="entry name" value="SSF"/>
    <property type="match status" value="1"/>
</dbReference>
<evidence type="ECO:0000256" key="10">
    <source>
        <dbReference type="ARBA" id="ARBA00023136"/>
    </source>
</evidence>
<evidence type="ECO:0000256" key="11">
    <source>
        <dbReference type="ARBA" id="ARBA00023201"/>
    </source>
</evidence>
<keyword evidence="7 14" id="KW-1133">Transmembrane helix</keyword>
<feature type="transmembrane region" description="Helical" evidence="14">
    <location>
        <begin position="190"/>
        <end position="210"/>
    </location>
</feature>
<evidence type="ECO:0000256" key="6">
    <source>
        <dbReference type="ARBA" id="ARBA00022847"/>
    </source>
</evidence>
<feature type="transmembrane region" description="Helical" evidence="14">
    <location>
        <begin position="230"/>
        <end position="249"/>
    </location>
</feature>
<feature type="transmembrane region" description="Helical" evidence="14">
    <location>
        <begin position="448"/>
        <end position="469"/>
    </location>
</feature>
<protein>
    <recommendedName>
        <fullName evidence="14">Sodium/proline symporter</fullName>
    </recommendedName>
    <alternativeName>
        <fullName evidence="14">Proline permease</fullName>
    </alternativeName>
</protein>
<name>A0ABN7K9I7_9BACT</name>
<dbReference type="RefSeq" id="WP_229933169.1">
    <property type="nucleotide sequence ID" value="NZ_CAJHOF010000013.1"/>
</dbReference>
<keyword evidence="11 14" id="KW-0739">Sodium transport</keyword>
<feature type="transmembrane region" description="Helical" evidence="14">
    <location>
        <begin position="74"/>
        <end position="91"/>
    </location>
</feature>
<dbReference type="Gene3D" id="1.20.1730.10">
    <property type="entry name" value="Sodium/glucose cotransporter"/>
    <property type="match status" value="1"/>
</dbReference>
<evidence type="ECO:0000256" key="12">
    <source>
        <dbReference type="ARBA" id="ARBA00033708"/>
    </source>
</evidence>
<dbReference type="NCBIfam" id="TIGR02121">
    <property type="entry name" value="Na_Pro_sym"/>
    <property type="match status" value="1"/>
</dbReference>
<evidence type="ECO:0000256" key="7">
    <source>
        <dbReference type="ARBA" id="ARBA00022989"/>
    </source>
</evidence>
<evidence type="ECO:0000313" key="15">
    <source>
        <dbReference type="EMBL" id="CAD7289179.1"/>
    </source>
</evidence>
<feature type="transmembrane region" description="Helical" evidence="14">
    <location>
        <begin position="366"/>
        <end position="387"/>
    </location>
</feature>
<dbReference type="InterPro" id="IPR050277">
    <property type="entry name" value="Sodium:Solute_Symporter"/>
</dbReference>
<feature type="transmembrane region" description="Helical" evidence="14">
    <location>
        <begin position="156"/>
        <end position="178"/>
    </location>
</feature>
<organism evidence="15 16">
    <name type="scientific">Campylobacter majalis</name>
    <dbReference type="NCBI Taxonomy" id="2790656"/>
    <lineage>
        <taxon>Bacteria</taxon>
        <taxon>Pseudomonadati</taxon>
        <taxon>Campylobacterota</taxon>
        <taxon>Epsilonproteobacteria</taxon>
        <taxon>Campylobacterales</taxon>
        <taxon>Campylobacteraceae</taxon>
        <taxon>Campylobacter</taxon>
    </lineage>
</organism>
<gene>
    <name evidence="15" type="primary">putP</name>
    <name evidence="15" type="ORF">LMG7974_01380</name>
</gene>
<keyword evidence="10 14" id="KW-0472">Membrane</keyword>
<comment type="catalytic activity">
    <reaction evidence="12">
        <text>L-proline(in) + Na(+)(in) = L-proline(out) + Na(+)(out)</text>
        <dbReference type="Rhea" id="RHEA:28967"/>
        <dbReference type="ChEBI" id="CHEBI:29101"/>
        <dbReference type="ChEBI" id="CHEBI:60039"/>
    </reaction>
</comment>
<comment type="similarity">
    <text evidence="2 13">Belongs to the sodium:solute symporter (SSF) (TC 2.A.21) family.</text>
</comment>
<keyword evidence="3 14" id="KW-0813">Transport</keyword>
<feature type="transmembrane region" description="Helical" evidence="14">
    <location>
        <begin position="321"/>
        <end position="345"/>
    </location>
</feature>
<evidence type="ECO:0000256" key="2">
    <source>
        <dbReference type="ARBA" id="ARBA00006434"/>
    </source>
</evidence>
<keyword evidence="4 14" id="KW-1003">Cell membrane</keyword>
<evidence type="ECO:0000256" key="8">
    <source>
        <dbReference type="ARBA" id="ARBA00023053"/>
    </source>
</evidence>
<keyword evidence="9 14" id="KW-0406">Ion transport</keyword>
<comment type="subcellular location">
    <subcellularLocation>
        <location evidence="1 14">Cell membrane</location>
        <topology evidence="1 14">Multi-pass membrane protein</topology>
    </subcellularLocation>
</comment>
<dbReference type="PROSITE" id="PS50283">
    <property type="entry name" value="NA_SOLUT_SYMP_3"/>
    <property type="match status" value="1"/>
</dbReference>
<dbReference type="InterPro" id="IPR038377">
    <property type="entry name" value="Na/Glc_symporter_sf"/>
</dbReference>
<evidence type="ECO:0000256" key="5">
    <source>
        <dbReference type="ARBA" id="ARBA00022692"/>
    </source>
</evidence>
<proteinExistence type="inferred from homology"/>
<evidence type="ECO:0000256" key="13">
    <source>
        <dbReference type="RuleBase" id="RU362091"/>
    </source>
</evidence>
<dbReference type="CDD" id="cd11475">
    <property type="entry name" value="SLC5sbd_PutP"/>
    <property type="match status" value="1"/>
</dbReference>
<feature type="transmembrane region" description="Helical" evidence="14">
    <location>
        <begin position="275"/>
        <end position="301"/>
    </location>
</feature>
<evidence type="ECO:0000256" key="14">
    <source>
        <dbReference type="RuleBase" id="RU366012"/>
    </source>
</evidence>
<dbReference type="NCBIfam" id="TIGR00813">
    <property type="entry name" value="sss"/>
    <property type="match status" value="1"/>
</dbReference>
<dbReference type="PANTHER" id="PTHR48086:SF3">
    <property type="entry name" value="SODIUM_PROLINE SYMPORTER"/>
    <property type="match status" value="1"/>
</dbReference>
<keyword evidence="8 14" id="KW-0915">Sodium</keyword>
<sequence>MEISSYFAITLYFGVLLSIGWYAYNKSANMSEYLLDNRKLGPVATALSAGASDMSGWMLLGVPGAFYASGLSNIWMLIGLVVGAYCNYLFLAKRLRVYTEVASNSITIPDFLENRFKDRTKVLRIVSGMLILIFFTLYVSSGIIAGGKTFESFFGLPFWLGAFMTFFIVVFYTFFGGFKAVYMTDVFQGTLMFLVLIAIPTTAFLALNLSGETSLINEIRQIRSEHLDPFYNLGFWAILGLMSWGLGYFGQPHIIVRFMAIRSSSELAQARRIGIGWMVIGLIGAMSSGFVGFVFFTQGAVTLSDPEVVFLKLGETLFHPFFIGIVLSAVLSAIMSTVASQLLVSASSVTKDFVLAFYKREISAKAEVGIGRCAVVIVAMIATIFAFTSRDTVLGVVGNAWAGFGASFGPVLLFSLYYKRMSALAALAGMVMGGVVVVFWIVSGLNEYVYELLPGFIASSIVIVIVSVCGKEIGRMSHEPSKQSIKDEFDRMQTRL</sequence>
<feature type="transmembrane region" description="Helical" evidence="14">
    <location>
        <begin position="393"/>
        <end position="416"/>
    </location>
</feature>
<dbReference type="InterPro" id="IPR001734">
    <property type="entry name" value="Na/solute_symporter"/>
</dbReference>
<dbReference type="EMBL" id="CAJHOF010000013">
    <property type="protein sequence ID" value="CAD7289179.1"/>
    <property type="molecule type" value="Genomic_DNA"/>
</dbReference>
<feature type="transmembrane region" description="Helical" evidence="14">
    <location>
        <begin position="6"/>
        <end position="24"/>
    </location>
</feature>
<reference evidence="15 16" key="1">
    <citation type="submission" date="2020-11" db="EMBL/GenBank/DDBJ databases">
        <authorList>
            <person name="Peeters C."/>
        </authorList>
    </citation>
    <scope>NUCLEOTIDE SEQUENCE [LARGE SCALE GENOMIC DNA]</scope>
    <source>
        <strain evidence="15 16">LMG 7974</strain>
    </source>
</reference>
<evidence type="ECO:0000256" key="9">
    <source>
        <dbReference type="ARBA" id="ARBA00023065"/>
    </source>
</evidence>
<feature type="transmembrane region" description="Helical" evidence="14">
    <location>
        <begin position="423"/>
        <end position="442"/>
    </location>
</feature>
<evidence type="ECO:0000313" key="16">
    <source>
        <dbReference type="Proteomes" id="UP000789803"/>
    </source>
</evidence>
<comment type="function">
    <text evidence="14">Catalyzes the sodium-dependent uptake of extracellular L-proline.</text>
</comment>
<keyword evidence="14" id="KW-0029">Amino-acid transport</keyword>
<dbReference type="InterPro" id="IPR011851">
    <property type="entry name" value="Na/Pro_symporter"/>
</dbReference>
<keyword evidence="5 14" id="KW-0812">Transmembrane</keyword>
<dbReference type="Proteomes" id="UP000789803">
    <property type="component" value="Unassembled WGS sequence"/>
</dbReference>
<feature type="transmembrane region" description="Helical" evidence="14">
    <location>
        <begin position="122"/>
        <end position="144"/>
    </location>
</feature>
<evidence type="ECO:0000256" key="3">
    <source>
        <dbReference type="ARBA" id="ARBA00022448"/>
    </source>
</evidence>
<keyword evidence="6 14" id="KW-0769">Symport</keyword>
<accession>A0ABN7K9I7</accession>
<keyword evidence="16" id="KW-1185">Reference proteome</keyword>
<evidence type="ECO:0000256" key="4">
    <source>
        <dbReference type="ARBA" id="ARBA00022475"/>
    </source>
</evidence>